<evidence type="ECO:0000256" key="1">
    <source>
        <dbReference type="SAM" id="Phobius"/>
    </source>
</evidence>
<feature type="transmembrane region" description="Helical" evidence="1">
    <location>
        <begin position="50"/>
        <end position="67"/>
    </location>
</feature>
<proteinExistence type="predicted"/>
<dbReference type="OrthoDB" id="3539644at2759"/>
<comment type="caution">
    <text evidence="2">The sequence shown here is derived from an EMBL/GenBank/DDBJ whole genome shotgun (WGS) entry which is preliminary data.</text>
</comment>
<keyword evidence="1" id="KW-1133">Transmembrane helix</keyword>
<evidence type="ECO:0000313" key="2">
    <source>
        <dbReference type="EMBL" id="ORY01741.1"/>
    </source>
</evidence>
<dbReference type="AlphaFoldDB" id="A0A1Y1YUR5"/>
<name>A0A1Y1YUR5_9PLEO</name>
<keyword evidence="3" id="KW-1185">Reference proteome</keyword>
<dbReference type="EMBL" id="MCFA01000166">
    <property type="protein sequence ID" value="ORY01741.1"/>
    <property type="molecule type" value="Genomic_DNA"/>
</dbReference>
<keyword evidence="1" id="KW-0472">Membrane</keyword>
<sequence>MTTGNFLNEKKPLLKERSQGNGELEIANHAEHRESTYMFHAKPWRHFRRPFYHSVLLLSLLAFWWALSRYTRYTPPKTSNVTALLADLEYDIQMMAIDRMAQHKGCSSVVASRDRQFDFNFTGDGSAANRWQLLDSSVPESRKNFQGQVTVDKGDRSQVSDMEVHVIISSSDEKDLDNVHLHKSDSVLNIDYEFRDNSEVCTQVQILVLLRPEPKRSLDWFDIQTSIFDITFKSELGWEINNLRTHTSHGDLWMDGQNALDPLIAHNVSHSSIDGVIFGWFVPDETLALHNEEGGIGVFLHPMLAEDVPWDPKNISVSTVSGRIQVGLYYNLWPARVYTHRTTIESVSGWISARVPHGVHTNISSITNNITTAIHPYWGTDPDSLNSTRWTNEIHTTSSGDSSVLLYNPPKKSLHEHYNPLFNTLSTHEAGEGELWVTYPFEWWGSMKGKTEHGKLEFDGSLLRDVKRGEGSVAAKRGAKGESWMEAHITTGALNIQLGLRD</sequence>
<reference evidence="2 3" key="1">
    <citation type="submission" date="2016-07" db="EMBL/GenBank/DDBJ databases">
        <title>Pervasive Adenine N6-methylation of Active Genes in Fungi.</title>
        <authorList>
            <consortium name="DOE Joint Genome Institute"/>
            <person name="Mondo S.J."/>
            <person name="Dannebaum R.O."/>
            <person name="Kuo R.C."/>
            <person name="Labutti K."/>
            <person name="Haridas S."/>
            <person name="Kuo A."/>
            <person name="Salamov A."/>
            <person name="Ahrendt S.R."/>
            <person name="Lipzen A."/>
            <person name="Sullivan W."/>
            <person name="Andreopoulos W.B."/>
            <person name="Clum A."/>
            <person name="Lindquist E."/>
            <person name="Daum C."/>
            <person name="Ramamoorthy G.K."/>
            <person name="Gryganskyi A."/>
            <person name="Culley D."/>
            <person name="Magnuson J.K."/>
            <person name="James T.Y."/>
            <person name="O'Malley M.A."/>
            <person name="Stajich J.E."/>
            <person name="Spatafora J.W."/>
            <person name="Visel A."/>
            <person name="Grigoriev I.V."/>
        </authorList>
    </citation>
    <scope>NUCLEOTIDE SEQUENCE [LARGE SCALE GENOMIC DNA]</scope>
    <source>
        <strain evidence="2 3">CBS 115471</strain>
    </source>
</reference>
<dbReference type="Proteomes" id="UP000193144">
    <property type="component" value="Unassembled WGS sequence"/>
</dbReference>
<accession>A0A1Y1YUR5</accession>
<evidence type="ECO:0000313" key="3">
    <source>
        <dbReference type="Proteomes" id="UP000193144"/>
    </source>
</evidence>
<keyword evidence="1" id="KW-0812">Transmembrane</keyword>
<gene>
    <name evidence="2" type="ORF">BCR34DRAFT_546133</name>
</gene>
<protein>
    <submittedName>
        <fullName evidence="2">Uncharacterized protein</fullName>
    </submittedName>
</protein>
<organism evidence="2 3">
    <name type="scientific">Clohesyomyces aquaticus</name>
    <dbReference type="NCBI Taxonomy" id="1231657"/>
    <lineage>
        <taxon>Eukaryota</taxon>
        <taxon>Fungi</taxon>
        <taxon>Dikarya</taxon>
        <taxon>Ascomycota</taxon>
        <taxon>Pezizomycotina</taxon>
        <taxon>Dothideomycetes</taxon>
        <taxon>Pleosporomycetidae</taxon>
        <taxon>Pleosporales</taxon>
        <taxon>Lindgomycetaceae</taxon>
        <taxon>Clohesyomyces</taxon>
    </lineage>
</organism>